<feature type="transmembrane region" description="Helical" evidence="1">
    <location>
        <begin position="49"/>
        <end position="72"/>
    </location>
</feature>
<evidence type="ECO:0008006" key="6">
    <source>
        <dbReference type="Google" id="ProtNLM"/>
    </source>
</evidence>
<dbReference type="Pfam" id="PF19656">
    <property type="entry name" value="DUF6159"/>
    <property type="match status" value="1"/>
</dbReference>
<organism evidence="2 4">
    <name type="scientific">Legionella feeleii</name>
    <dbReference type="NCBI Taxonomy" id="453"/>
    <lineage>
        <taxon>Bacteria</taxon>
        <taxon>Pseudomonadati</taxon>
        <taxon>Pseudomonadota</taxon>
        <taxon>Gammaproteobacteria</taxon>
        <taxon>Legionellales</taxon>
        <taxon>Legionellaceae</taxon>
        <taxon>Legionella</taxon>
    </lineage>
</organism>
<accession>A0A0W0U9H9</accession>
<proteinExistence type="predicted"/>
<dbReference type="AlphaFoldDB" id="A0A0W0U9H9"/>
<gene>
    <name evidence="2" type="ORF">Lfee_0096</name>
    <name evidence="3" type="ORF">NCTC12022_00296</name>
</gene>
<dbReference type="Proteomes" id="UP000251942">
    <property type="component" value="Unassembled WGS sequence"/>
</dbReference>
<sequence>MSFLTDANKLYYKKSNWQECNMSLVQRLKNSWNFLICCIQFLKKNPDLIVLPLLSLVAMLVMIASLAGASFFEIDVLLQYYQTNAAILIIGLLLFYFLLSFVILYFNASLITCVIERMQGNEMTVFHALFSTLKRTGPLLQWTFISATVCILINALERTHDIVSDILSAILGFSWAITTYFVLPIMIVEDIGPITAFKHSIKLIGKGWRKLLSANFILFLLLAVIIGLFYLVAYLFKETNQSLPVNIPIILALLVLGGIISKTFNTIFNCALYLTISGKPLQGFDKTLLSELVIKK</sequence>
<evidence type="ECO:0000313" key="4">
    <source>
        <dbReference type="Proteomes" id="UP000054698"/>
    </source>
</evidence>
<keyword evidence="1" id="KW-0812">Transmembrane</keyword>
<reference evidence="3 5" key="2">
    <citation type="submission" date="2018-06" db="EMBL/GenBank/DDBJ databases">
        <authorList>
            <consortium name="Pathogen Informatics"/>
            <person name="Doyle S."/>
        </authorList>
    </citation>
    <scope>NUCLEOTIDE SEQUENCE [LARGE SCALE GENOMIC DNA]</scope>
    <source>
        <strain evidence="3 5">NCTC12022</strain>
    </source>
</reference>
<evidence type="ECO:0000313" key="2">
    <source>
        <dbReference type="EMBL" id="KTD04638.1"/>
    </source>
</evidence>
<feature type="transmembrane region" description="Helical" evidence="1">
    <location>
        <begin position="162"/>
        <end position="183"/>
    </location>
</feature>
<dbReference type="InterPro" id="IPR046157">
    <property type="entry name" value="DUF6159"/>
</dbReference>
<keyword evidence="1" id="KW-0472">Membrane</keyword>
<evidence type="ECO:0000313" key="3">
    <source>
        <dbReference type="EMBL" id="SPX59473.1"/>
    </source>
</evidence>
<feature type="transmembrane region" description="Helical" evidence="1">
    <location>
        <begin position="216"/>
        <end position="236"/>
    </location>
</feature>
<dbReference type="Proteomes" id="UP000054698">
    <property type="component" value="Unassembled WGS sequence"/>
</dbReference>
<evidence type="ECO:0000313" key="5">
    <source>
        <dbReference type="Proteomes" id="UP000251942"/>
    </source>
</evidence>
<feature type="transmembrane region" description="Helical" evidence="1">
    <location>
        <begin position="248"/>
        <end position="276"/>
    </location>
</feature>
<dbReference type="EMBL" id="LNYB01000006">
    <property type="protein sequence ID" value="KTD04638.1"/>
    <property type="molecule type" value="Genomic_DNA"/>
</dbReference>
<feature type="transmembrane region" description="Helical" evidence="1">
    <location>
        <begin position="139"/>
        <end position="156"/>
    </location>
</feature>
<feature type="transmembrane region" description="Helical" evidence="1">
    <location>
        <begin position="84"/>
        <end position="108"/>
    </location>
</feature>
<keyword evidence="4" id="KW-1185">Reference proteome</keyword>
<reference evidence="2 4" key="1">
    <citation type="submission" date="2015-11" db="EMBL/GenBank/DDBJ databases">
        <title>Genomic analysis of 38 Legionella species identifies large and diverse effector repertoires.</title>
        <authorList>
            <person name="Burstein D."/>
            <person name="Amaro F."/>
            <person name="Zusman T."/>
            <person name="Lifshitz Z."/>
            <person name="Cohen O."/>
            <person name="Gilbert J.A."/>
            <person name="Pupko T."/>
            <person name="Shuman H.A."/>
            <person name="Segal G."/>
        </authorList>
    </citation>
    <scope>NUCLEOTIDE SEQUENCE [LARGE SCALE GENOMIC DNA]</scope>
    <source>
        <strain evidence="2 4">WO-44C</strain>
    </source>
</reference>
<dbReference type="RefSeq" id="WP_131753189.1">
    <property type="nucleotide sequence ID" value="NZ_LBHK01000034.1"/>
</dbReference>
<dbReference type="EMBL" id="UASS01000001">
    <property type="protein sequence ID" value="SPX59473.1"/>
    <property type="molecule type" value="Genomic_DNA"/>
</dbReference>
<keyword evidence="1" id="KW-1133">Transmembrane helix</keyword>
<protein>
    <recommendedName>
        <fullName evidence="6">Glycerophosphoryl diester phosphodiesterase membrane domain-containing protein</fullName>
    </recommendedName>
</protein>
<evidence type="ECO:0000256" key="1">
    <source>
        <dbReference type="SAM" id="Phobius"/>
    </source>
</evidence>
<name>A0A0W0U9H9_9GAMM</name>
<dbReference type="PATRIC" id="fig|453.4.peg.111"/>